<comment type="caution">
    <text evidence="5">The sequence shown here is derived from an EMBL/GenBank/DDBJ whole genome shotgun (WGS) entry which is preliminary data.</text>
</comment>
<reference evidence="5" key="1">
    <citation type="submission" date="2019-02" db="EMBL/GenBank/DDBJ databases">
        <authorList>
            <person name="Li S.-H."/>
        </authorList>
    </citation>
    <scope>NUCLEOTIDE SEQUENCE</scope>
    <source>
        <strain evidence="5">IMCC14734</strain>
    </source>
</reference>
<evidence type="ECO:0000256" key="3">
    <source>
        <dbReference type="SAM" id="SignalP"/>
    </source>
</evidence>
<evidence type="ECO:0000313" key="6">
    <source>
        <dbReference type="Proteomes" id="UP001143362"/>
    </source>
</evidence>
<dbReference type="PROSITE" id="PS51168">
    <property type="entry name" value="CHORISMATE_MUT_2"/>
    <property type="match status" value="1"/>
</dbReference>
<sequence length="175" mass="19422">MIERWTLLLLLGLCQIPVAIACSSEDVFDLVSQRLAYMPAVANAKYALGMPVEDLTREAVVLEQSRDKAAAAGLPETAVVDLMMAQMKVAKAIQRREPERLEDTIDGRELLADIRPQLSALGRLQLQTLACLRHQGVLLLPAEFALFNTYLEPRQLPRDEAQLLFMSLQVLLAAP</sequence>
<evidence type="ECO:0000256" key="2">
    <source>
        <dbReference type="ARBA" id="ARBA00023235"/>
    </source>
</evidence>
<dbReference type="Gene3D" id="1.20.59.10">
    <property type="entry name" value="Chorismate mutase"/>
    <property type="match status" value="1"/>
</dbReference>
<keyword evidence="6" id="KW-1185">Reference proteome</keyword>
<keyword evidence="2" id="KW-0413">Isomerase</keyword>
<gene>
    <name evidence="5" type="ORF">EYC98_17555</name>
</gene>
<dbReference type="PANTHER" id="PTHR38041:SF2">
    <property type="entry name" value="SECRETED CHORISMATE MUTASE"/>
    <property type="match status" value="1"/>
</dbReference>
<dbReference type="Pfam" id="PF01817">
    <property type="entry name" value="CM_2"/>
    <property type="match status" value="1"/>
</dbReference>
<dbReference type="InterPro" id="IPR051331">
    <property type="entry name" value="Chorismate_mutase-related"/>
</dbReference>
<dbReference type="PROSITE" id="PS51257">
    <property type="entry name" value="PROKAR_LIPOPROTEIN"/>
    <property type="match status" value="1"/>
</dbReference>
<feature type="domain" description="Chorismate mutase" evidence="4">
    <location>
        <begin position="7"/>
        <end position="98"/>
    </location>
</feature>
<dbReference type="InterPro" id="IPR036263">
    <property type="entry name" value="Chorismate_II_sf"/>
</dbReference>
<dbReference type="SUPFAM" id="SSF48600">
    <property type="entry name" value="Chorismate mutase II"/>
    <property type="match status" value="1"/>
</dbReference>
<dbReference type="InterPro" id="IPR002701">
    <property type="entry name" value="CM_II_prokaryot"/>
</dbReference>
<evidence type="ECO:0000313" key="5">
    <source>
        <dbReference type="EMBL" id="MCX2982671.1"/>
    </source>
</evidence>
<protein>
    <recommendedName>
        <fullName evidence="1">chorismate mutase</fullName>
        <ecNumber evidence="1">5.4.99.5</ecNumber>
    </recommendedName>
</protein>
<dbReference type="PANTHER" id="PTHR38041">
    <property type="entry name" value="CHORISMATE MUTASE"/>
    <property type="match status" value="1"/>
</dbReference>
<dbReference type="EC" id="5.4.99.5" evidence="1"/>
<name>A0ABT3TK75_9GAMM</name>
<dbReference type="Proteomes" id="UP001143362">
    <property type="component" value="Unassembled WGS sequence"/>
</dbReference>
<dbReference type="EMBL" id="SHNN01000004">
    <property type="protein sequence ID" value="MCX2982671.1"/>
    <property type="molecule type" value="Genomic_DNA"/>
</dbReference>
<proteinExistence type="predicted"/>
<feature type="chain" id="PRO_5046625567" description="chorismate mutase" evidence="3">
    <location>
        <begin position="22"/>
        <end position="175"/>
    </location>
</feature>
<dbReference type="InterPro" id="IPR036979">
    <property type="entry name" value="CM_dom_sf"/>
</dbReference>
<evidence type="ECO:0000256" key="1">
    <source>
        <dbReference type="ARBA" id="ARBA00012404"/>
    </source>
</evidence>
<dbReference type="RefSeq" id="WP_279246703.1">
    <property type="nucleotide sequence ID" value="NZ_SHNN01000004.1"/>
</dbReference>
<organism evidence="5 6">
    <name type="scientific">Candidatus Litorirhabdus singularis</name>
    <dbReference type="NCBI Taxonomy" id="2518993"/>
    <lineage>
        <taxon>Bacteria</taxon>
        <taxon>Pseudomonadati</taxon>
        <taxon>Pseudomonadota</taxon>
        <taxon>Gammaproteobacteria</taxon>
        <taxon>Cellvibrionales</taxon>
        <taxon>Halieaceae</taxon>
        <taxon>Candidatus Litorirhabdus</taxon>
    </lineage>
</organism>
<accession>A0ABT3TK75</accession>
<dbReference type="SMART" id="SM00830">
    <property type="entry name" value="CM_2"/>
    <property type="match status" value="1"/>
</dbReference>
<evidence type="ECO:0000259" key="4">
    <source>
        <dbReference type="PROSITE" id="PS51168"/>
    </source>
</evidence>
<keyword evidence="3" id="KW-0732">Signal</keyword>
<feature type="signal peptide" evidence="3">
    <location>
        <begin position="1"/>
        <end position="21"/>
    </location>
</feature>